<dbReference type="EMBL" id="BAAANJ010000001">
    <property type="protein sequence ID" value="GAA1801074.1"/>
    <property type="molecule type" value="Genomic_DNA"/>
</dbReference>
<keyword evidence="4" id="KW-1185">Reference proteome</keyword>
<reference evidence="3 4" key="1">
    <citation type="journal article" date="2019" name="Int. J. Syst. Evol. Microbiol.">
        <title>The Global Catalogue of Microorganisms (GCM) 10K type strain sequencing project: providing services to taxonomists for standard genome sequencing and annotation.</title>
        <authorList>
            <consortium name="The Broad Institute Genomics Platform"/>
            <consortium name="The Broad Institute Genome Sequencing Center for Infectious Disease"/>
            <person name="Wu L."/>
            <person name="Ma J."/>
        </authorList>
    </citation>
    <scope>NUCLEOTIDE SEQUENCE [LARGE SCALE GENOMIC DNA]</scope>
    <source>
        <strain evidence="3 4">JCM 14322</strain>
    </source>
</reference>
<proteinExistence type="predicted"/>
<sequence>MTAAGDATAPRPAGRNAKARERNLTRVQARVASQQARAEFAATLNSLEDKLNVPKQVGIRVDRAKTAAREFYDEQPGPAIAAAVGIVAAVGVAVWLVVRATVRD</sequence>
<evidence type="ECO:0000256" key="2">
    <source>
        <dbReference type="SAM" id="Phobius"/>
    </source>
</evidence>
<evidence type="ECO:0000256" key="1">
    <source>
        <dbReference type="SAM" id="MobiDB-lite"/>
    </source>
</evidence>
<dbReference type="RefSeq" id="WP_344293318.1">
    <property type="nucleotide sequence ID" value="NZ_BAAANJ010000001.1"/>
</dbReference>
<feature type="region of interest" description="Disordered" evidence="1">
    <location>
        <begin position="1"/>
        <end position="22"/>
    </location>
</feature>
<feature type="transmembrane region" description="Helical" evidence="2">
    <location>
        <begin position="79"/>
        <end position="98"/>
    </location>
</feature>
<organism evidence="3 4">
    <name type="scientific">Agromyces neolithicus</name>
    <dbReference type="NCBI Taxonomy" id="269420"/>
    <lineage>
        <taxon>Bacteria</taxon>
        <taxon>Bacillati</taxon>
        <taxon>Actinomycetota</taxon>
        <taxon>Actinomycetes</taxon>
        <taxon>Micrococcales</taxon>
        <taxon>Microbacteriaceae</taxon>
        <taxon>Agromyces</taxon>
    </lineage>
</organism>
<evidence type="ECO:0000313" key="3">
    <source>
        <dbReference type="EMBL" id="GAA1801074.1"/>
    </source>
</evidence>
<dbReference type="Pfam" id="PF12277">
    <property type="entry name" value="DUF3618"/>
    <property type="match status" value="1"/>
</dbReference>
<evidence type="ECO:0000313" key="4">
    <source>
        <dbReference type="Proteomes" id="UP001500002"/>
    </source>
</evidence>
<gene>
    <name evidence="3" type="ORF">GCM10009749_06500</name>
</gene>
<dbReference type="InterPro" id="IPR022062">
    <property type="entry name" value="DUF3618"/>
</dbReference>
<keyword evidence="2" id="KW-0472">Membrane</keyword>
<dbReference type="Proteomes" id="UP001500002">
    <property type="component" value="Unassembled WGS sequence"/>
</dbReference>
<evidence type="ECO:0008006" key="5">
    <source>
        <dbReference type="Google" id="ProtNLM"/>
    </source>
</evidence>
<keyword evidence="2" id="KW-0812">Transmembrane</keyword>
<keyword evidence="2" id="KW-1133">Transmembrane helix</keyword>
<accession>A0ABN2LW61</accession>
<comment type="caution">
    <text evidence="3">The sequence shown here is derived from an EMBL/GenBank/DDBJ whole genome shotgun (WGS) entry which is preliminary data.</text>
</comment>
<name>A0ABN2LW61_9MICO</name>
<protein>
    <recommendedName>
        <fullName evidence="5">DUF3618 domain-containing protein</fullName>
    </recommendedName>
</protein>